<evidence type="ECO:0000313" key="4">
    <source>
        <dbReference type="Proteomes" id="UP000195755"/>
    </source>
</evidence>
<protein>
    <submittedName>
        <fullName evidence="3">Transcriptional regulator</fullName>
    </submittedName>
</protein>
<dbReference type="InterPro" id="IPR011006">
    <property type="entry name" value="CheY-like_superfamily"/>
</dbReference>
<feature type="compositionally biased region" description="Low complexity" evidence="1">
    <location>
        <begin position="48"/>
        <end position="63"/>
    </location>
</feature>
<dbReference type="EMBL" id="CP021744">
    <property type="protein sequence ID" value="ARZ66953.1"/>
    <property type="molecule type" value="Genomic_DNA"/>
</dbReference>
<feature type="domain" description="ANTAR" evidence="2">
    <location>
        <begin position="213"/>
        <end position="274"/>
    </location>
</feature>
<dbReference type="InterPro" id="IPR005561">
    <property type="entry name" value="ANTAR"/>
</dbReference>
<dbReference type="AlphaFoldDB" id="A0A1Z2KY21"/>
<organism evidence="3 4">
    <name type="scientific">Streptomyces albireticuli</name>
    <dbReference type="NCBI Taxonomy" id="1940"/>
    <lineage>
        <taxon>Bacteria</taxon>
        <taxon>Bacillati</taxon>
        <taxon>Actinomycetota</taxon>
        <taxon>Actinomycetes</taxon>
        <taxon>Kitasatosporales</taxon>
        <taxon>Streptomycetaceae</taxon>
        <taxon>Streptomyces</taxon>
    </lineage>
</organism>
<feature type="region of interest" description="Disordered" evidence="1">
    <location>
        <begin position="89"/>
        <end position="108"/>
    </location>
</feature>
<evidence type="ECO:0000259" key="2">
    <source>
        <dbReference type="PROSITE" id="PS50921"/>
    </source>
</evidence>
<dbReference type="RefSeq" id="WP_234365924.1">
    <property type="nucleotide sequence ID" value="NZ_CP021744.1"/>
</dbReference>
<sequence>MPDLKPDPMPDPMSGPMSGPRRGPGPGPRPEAWSEAWSGPLPDPTAGPAPGRTGAPGAAEAGTAADAVPTLGRGLARLVERAVRCAPDSCGASTTAFTDEEPEPCTAATHPDLSALVAAQLEAGEGPVPEALGSGAPATAEDLLHDHRWPRYRARALDAGLRSSATLVFRRDALDLTLTVYGFRPGCLDAPCRGAAEELGDLAASGFDRDRRYRAALAEVDQLDTALRRRPAVDQARGIVMCVLGCDADEALAVLRRHSQHANLRLADVADTVIATRGQGLERALGRV</sequence>
<gene>
    <name evidence="3" type="ORF">SMD11_1292</name>
</gene>
<accession>A0A1Z2KY21</accession>
<dbReference type="Proteomes" id="UP000195755">
    <property type="component" value="Chromosome"/>
</dbReference>
<feature type="region of interest" description="Disordered" evidence="1">
    <location>
        <begin position="1"/>
        <end position="63"/>
    </location>
</feature>
<proteinExistence type="predicted"/>
<dbReference type="KEGG" id="salj:SMD11_1292"/>
<reference evidence="3 4" key="1">
    <citation type="submission" date="2017-06" db="EMBL/GenBank/DDBJ databases">
        <title>Streptomyces albireticuli Genome sequencing and assembly.</title>
        <authorList>
            <person name="Wang Y."/>
            <person name="Du B."/>
            <person name="Ding Y."/>
            <person name="Liu H."/>
            <person name="Hou Q."/>
            <person name="Liu K."/>
            <person name="Yao L."/>
            <person name="Wang C."/>
        </authorList>
    </citation>
    <scope>NUCLEOTIDE SEQUENCE [LARGE SCALE GENOMIC DNA]</scope>
    <source>
        <strain evidence="3 4">MDJK11</strain>
    </source>
</reference>
<dbReference type="Pfam" id="PF03861">
    <property type="entry name" value="ANTAR"/>
    <property type="match status" value="1"/>
</dbReference>
<evidence type="ECO:0000256" key="1">
    <source>
        <dbReference type="SAM" id="MobiDB-lite"/>
    </source>
</evidence>
<evidence type="ECO:0000313" key="3">
    <source>
        <dbReference type="EMBL" id="ARZ66953.1"/>
    </source>
</evidence>
<dbReference type="Gene3D" id="1.10.10.10">
    <property type="entry name" value="Winged helix-like DNA-binding domain superfamily/Winged helix DNA-binding domain"/>
    <property type="match status" value="1"/>
</dbReference>
<dbReference type="SUPFAM" id="SSF55781">
    <property type="entry name" value="GAF domain-like"/>
    <property type="match status" value="1"/>
</dbReference>
<dbReference type="SUPFAM" id="SSF52172">
    <property type="entry name" value="CheY-like"/>
    <property type="match status" value="1"/>
</dbReference>
<dbReference type="PROSITE" id="PS50921">
    <property type="entry name" value="ANTAR"/>
    <property type="match status" value="1"/>
</dbReference>
<name>A0A1Z2KY21_9ACTN</name>
<dbReference type="GO" id="GO:0003723">
    <property type="term" value="F:RNA binding"/>
    <property type="evidence" value="ECO:0007669"/>
    <property type="project" value="InterPro"/>
</dbReference>
<dbReference type="SMART" id="SM01012">
    <property type="entry name" value="ANTAR"/>
    <property type="match status" value="1"/>
</dbReference>
<dbReference type="InterPro" id="IPR036388">
    <property type="entry name" value="WH-like_DNA-bd_sf"/>
</dbReference>